<evidence type="ECO:0000256" key="6">
    <source>
        <dbReference type="SAM" id="Phobius"/>
    </source>
</evidence>
<comment type="subcellular location">
    <subcellularLocation>
        <location evidence="1">Membrane</location>
        <topology evidence="1">Single-pass membrane protein</topology>
    </subcellularLocation>
</comment>
<dbReference type="OrthoDB" id="7057889at2"/>
<keyword evidence="2 6" id="KW-0812">Transmembrane</keyword>
<keyword evidence="3 6" id="KW-1133">Transmembrane helix</keyword>
<dbReference type="EMBL" id="CAIT01000003">
    <property type="protein sequence ID" value="CCH51154.1"/>
    <property type="molecule type" value="Genomic_DNA"/>
</dbReference>
<evidence type="ECO:0000256" key="2">
    <source>
        <dbReference type="ARBA" id="ARBA00022692"/>
    </source>
</evidence>
<evidence type="ECO:0000256" key="1">
    <source>
        <dbReference type="ARBA" id="ARBA00004167"/>
    </source>
</evidence>
<dbReference type="Proteomes" id="UP000009309">
    <property type="component" value="Unassembled WGS sequence"/>
</dbReference>
<dbReference type="AlphaFoldDB" id="I2GB80"/>
<name>I2GB80_9BACT</name>
<dbReference type="InterPro" id="IPR050739">
    <property type="entry name" value="MFP"/>
</dbReference>
<dbReference type="RefSeq" id="WP_009279744.1">
    <property type="nucleotide sequence ID" value="NZ_CAIT01000003.1"/>
</dbReference>
<feature type="coiled-coil region" evidence="5">
    <location>
        <begin position="217"/>
        <end position="269"/>
    </location>
</feature>
<evidence type="ECO:0000313" key="9">
    <source>
        <dbReference type="Proteomes" id="UP000009309"/>
    </source>
</evidence>
<feature type="coiled-coil region" evidence="5">
    <location>
        <begin position="129"/>
        <end position="163"/>
    </location>
</feature>
<dbReference type="Pfam" id="PF26002">
    <property type="entry name" value="Beta-barrel_AprE"/>
    <property type="match status" value="1"/>
</dbReference>
<keyword evidence="5" id="KW-0175">Coiled coil</keyword>
<dbReference type="Gene3D" id="2.40.30.170">
    <property type="match status" value="1"/>
</dbReference>
<evidence type="ECO:0000313" key="8">
    <source>
        <dbReference type="EMBL" id="CCH51154.1"/>
    </source>
</evidence>
<dbReference type="PANTHER" id="PTHR30386:SF26">
    <property type="entry name" value="TRANSPORT PROTEIN COMB"/>
    <property type="match status" value="1"/>
</dbReference>
<dbReference type="InterPro" id="IPR058982">
    <property type="entry name" value="Beta-barrel_AprE"/>
</dbReference>
<evidence type="ECO:0000259" key="7">
    <source>
        <dbReference type="Pfam" id="PF26002"/>
    </source>
</evidence>
<evidence type="ECO:0000256" key="5">
    <source>
        <dbReference type="SAM" id="Coils"/>
    </source>
</evidence>
<sequence length="423" mass="47867">MSALLQELTETQYVDLYHVDDAPIADLRLPALSRLGWWAVLLTMIGAIAGYVVVLPDTIQTPFVLKSEVAEDIYRFPSAVYVEKMYVRNGQKIKAGDPVLELSAPDIAALVQEVSSTQHNLTSFQRFRTAAAENERKVVETNIQRIREQIALKQAQLNTTDRKWASESSRLLFETQEARRLLAMNREFFKNGDISRNDLNQFEANVVKAQSAYDLAYENYLDNRSSLNREVASLQLEINGLEKQIARNRNDLLLENDRLRSAMTAAQQRIASLYGTYELTANHHLLLKASRNSTVSFVFEGDKEAPAGTILLKMIYEEAPLYAHAQVTSSQIGKIKPNQPVVLKLDAYPVYEWGAARGLVSNVSLTPDEKGQFNVQVRITSQQNLTNRLQIGMQGRCNVITDERNLYGYLFRKFRKTASTLLD</sequence>
<dbReference type="GO" id="GO:0016020">
    <property type="term" value="C:membrane"/>
    <property type="evidence" value="ECO:0007669"/>
    <property type="project" value="UniProtKB-SubCell"/>
</dbReference>
<organism evidence="8 9">
    <name type="scientific">Fibrisoma limi BUZ 3</name>
    <dbReference type="NCBI Taxonomy" id="1185876"/>
    <lineage>
        <taxon>Bacteria</taxon>
        <taxon>Pseudomonadati</taxon>
        <taxon>Bacteroidota</taxon>
        <taxon>Cytophagia</taxon>
        <taxon>Cytophagales</taxon>
        <taxon>Spirosomataceae</taxon>
        <taxon>Fibrisoma</taxon>
    </lineage>
</organism>
<evidence type="ECO:0000256" key="4">
    <source>
        <dbReference type="ARBA" id="ARBA00023136"/>
    </source>
</evidence>
<dbReference type="PRINTS" id="PR01490">
    <property type="entry name" value="RTXTOXIND"/>
</dbReference>
<dbReference type="eggNOG" id="COG0845">
    <property type="taxonomic scope" value="Bacteria"/>
</dbReference>
<comment type="caution">
    <text evidence="8">The sequence shown here is derived from an EMBL/GenBank/DDBJ whole genome shotgun (WGS) entry which is preliminary data.</text>
</comment>
<keyword evidence="4 6" id="KW-0472">Membrane</keyword>
<protein>
    <recommendedName>
        <fullName evidence="7">AprE-like beta-barrel domain-containing protein</fullName>
    </recommendedName>
</protein>
<accession>I2GB80</accession>
<feature type="domain" description="AprE-like beta-barrel" evidence="7">
    <location>
        <begin position="321"/>
        <end position="401"/>
    </location>
</feature>
<gene>
    <name evidence="8" type="ORF">BN8_00066</name>
</gene>
<dbReference type="PANTHER" id="PTHR30386">
    <property type="entry name" value="MEMBRANE FUSION SUBUNIT OF EMRAB-TOLC MULTIDRUG EFFLUX PUMP"/>
    <property type="match status" value="1"/>
</dbReference>
<keyword evidence="9" id="KW-1185">Reference proteome</keyword>
<proteinExistence type="predicted"/>
<evidence type="ECO:0000256" key="3">
    <source>
        <dbReference type="ARBA" id="ARBA00022989"/>
    </source>
</evidence>
<feature type="transmembrane region" description="Helical" evidence="6">
    <location>
        <begin position="35"/>
        <end position="54"/>
    </location>
</feature>
<dbReference type="STRING" id="1185876.BN8_00066"/>
<reference evidence="8 9" key="1">
    <citation type="journal article" date="2012" name="J. Bacteriol.">
        <title>Genome Sequence of the Filamentous Bacterium Fibrisoma limi BUZ 3T.</title>
        <authorList>
            <person name="Filippini M."/>
            <person name="Qi W."/>
            <person name="Jaenicke S."/>
            <person name="Goesmann A."/>
            <person name="Smits T.H."/>
            <person name="Bagheri H.C."/>
        </authorList>
    </citation>
    <scope>NUCLEOTIDE SEQUENCE [LARGE SCALE GENOMIC DNA]</scope>
    <source>
        <strain evidence="9">BUZ 3T</strain>
    </source>
</reference>